<evidence type="ECO:0000313" key="6">
    <source>
        <dbReference type="Proteomes" id="UP000014500"/>
    </source>
</evidence>
<feature type="domain" description="BTB" evidence="4">
    <location>
        <begin position="32"/>
        <end position="97"/>
    </location>
</feature>
<evidence type="ECO:0000256" key="3">
    <source>
        <dbReference type="SAM" id="MobiDB-lite"/>
    </source>
</evidence>
<dbReference type="SMART" id="SM00225">
    <property type="entry name" value="BTB"/>
    <property type="match status" value="1"/>
</dbReference>
<dbReference type="GO" id="GO:0005634">
    <property type="term" value="C:nucleus"/>
    <property type="evidence" value="ECO:0007669"/>
    <property type="project" value="UniProtKB-SubCell"/>
</dbReference>
<accession>T1JFA7</accession>
<evidence type="ECO:0000256" key="2">
    <source>
        <dbReference type="ARBA" id="ARBA00023242"/>
    </source>
</evidence>
<feature type="compositionally biased region" description="Low complexity" evidence="3">
    <location>
        <begin position="301"/>
        <end position="316"/>
    </location>
</feature>
<dbReference type="CDD" id="cd18315">
    <property type="entry name" value="BTB_POZ_BAB-like"/>
    <property type="match status" value="1"/>
</dbReference>
<dbReference type="AlphaFoldDB" id="T1JFA7"/>
<dbReference type="InterPro" id="IPR009057">
    <property type="entry name" value="Homeodomain-like_sf"/>
</dbReference>
<dbReference type="Gene3D" id="1.10.10.60">
    <property type="entry name" value="Homeodomain-like"/>
    <property type="match status" value="1"/>
</dbReference>
<organism evidence="5 6">
    <name type="scientific">Strigamia maritima</name>
    <name type="common">European centipede</name>
    <name type="synonym">Geophilus maritimus</name>
    <dbReference type="NCBI Taxonomy" id="126957"/>
    <lineage>
        <taxon>Eukaryota</taxon>
        <taxon>Metazoa</taxon>
        <taxon>Ecdysozoa</taxon>
        <taxon>Arthropoda</taxon>
        <taxon>Myriapoda</taxon>
        <taxon>Chilopoda</taxon>
        <taxon>Pleurostigmophora</taxon>
        <taxon>Geophilomorpha</taxon>
        <taxon>Linotaeniidae</taxon>
        <taxon>Strigamia</taxon>
    </lineage>
</organism>
<dbReference type="EMBL" id="JH432147">
    <property type="status" value="NOT_ANNOTATED_CDS"/>
    <property type="molecule type" value="Genomic_DNA"/>
</dbReference>
<evidence type="ECO:0000313" key="5">
    <source>
        <dbReference type="EnsemblMetazoa" id="SMAR012518-PA"/>
    </source>
</evidence>
<dbReference type="InterPro" id="IPR007889">
    <property type="entry name" value="HTH_Psq"/>
</dbReference>
<dbReference type="PANTHER" id="PTHR23110">
    <property type="entry name" value="BTB DOMAIN TRANSCRIPTION FACTOR"/>
    <property type="match status" value="1"/>
</dbReference>
<dbReference type="eggNOG" id="ENOG502RYZ4">
    <property type="taxonomic scope" value="Eukaryota"/>
</dbReference>
<proteinExistence type="predicted"/>
<comment type="subcellular location">
    <subcellularLocation>
        <location evidence="1">Nucleus</location>
    </subcellularLocation>
</comment>
<dbReference type="HOGENOM" id="CLU_669626_0_0_1"/>
<dbReference type="PROSITE" id="PS50097">
    <property type="entry name" value="BTB"/>
    <property type="match status" value="1"/>
</dbReference>
<dbReference type="OMA" id="SERACME"/>
<dbReference type="InterPro" id="IPR000210">
    <property type="entry name" value="BTB/POZ_dom"/>
</dbReference>
<evidence type="ECO:0000259" key="4">
    <source>
        <dbReference type="PROSITE" id="PS50097"/>
    </source>
</evidence>
<feature type="compositionally biased region" description="Basic residues" evidence="3">
    <location>
        <begin position="154"/>
        <end position="165"/>
    </location>
</feature>
<dbReference type="GO" id="GO:0006357">
    <property type="term" value="P:regulation of transcription by RNA polymerase II"/>
    <property type="evidence" value="ECO:0007669"/>
    <property type="project" value="TreeGrafter"/>
</dbReference>
<feature type="compositionally biased region" description="Polar residues" evidence="3">
    <location>
        <begin position="130"/>
        <end position="139"/>
    </location>
</feature>
<evidence type="ECO:0000256" key="1">
    <source>
        <dbReference type="ARBA" id="ARBA00004123"/>
    </source>
</evidence>
<dbReference type="STRING" id="126957.T1JFA7"/>
<reference evidence="5" key="2">
    <citation type="submission" date="2015-02" db="UniProtKB">
        <authorList>
            <consortium name="EnsemblMetazoa"/>
        </authorList>
    </citation>
    <scope>IDENTIFICATION</scope>
</reference>
<dbReference type="SUPFAM" id="SSF54695">
    <property type="entry name" value="POZ domain"/>
    <property type="match status" value="1"/>
</dbReference>
<dbReference type="Pfam" id="PF05225">
    <property type="entry name" value="HTH_psq"/>
    <property type="match status" value="1"/>
</dbReference>
<keyword evidence="6" id="KW-1185">Reference proteome</keyword>
<dbReference type="InterPro" id="IPR051095">
    <property type="entry name" value="Dros_DevTransReg"/>
</dbReference>
<protein>
    <recommendedName>
        <fullName evidence="4">BTB domain-containing protein</fullName>
    </recommendedName>
</protein>
<dbReference type="Gene3D" id="3.30.710.10">
    <property type="entry name" value="Potassium Channel Kv1.1, Chain A"/>
    <property type="match status" value="1"/>
</dbReference>
<dbReference type="Pfam" id="PF00651">
    <property type="entry name" value="BTB"/>
    <property type="match status" value="1"/>
</dbReference>
<name>T1JFA7_STRMM</name>
<dbReference type="GO" id="GO:0003677">
    <property type="term" value="F:DNA binding"/>
    <property type="evidence" value="ECO:0007669"/>
    <property type="project" value="InterPro"/>
</dbReference>
<feature type="region of interest" description="Disordered" evidence="3">
    <location>
        <begin position="130"/>
        <end position="177"/>
    </location>
</feature>
<dbReference type="SUPFAM" id="SSF46689">
    <property type="entry name" value="Homeodomain-like"/>
    <property type="match status" value="1"/>
</dbReference>
<feature type="region of interest" description="Disordered" evidence="3">
    <location>
        <begin position="293"/>
        <end position="329"/>
    </location>
</feature>
<reference evidence="6" key="1">
    <citation type="submission" date="2011-05" db="EMBL/GenBank/DDBJ databases">
        <authorList>
            <person name="Richards S.R."/>
            <person name="Qu J."/>
            <person name="Jiang H."/>
            <person name="Jhangiani S.N."/>
            <person name="Agravi P."/>
            <person name="Goodspeed R."/>
            <person name="Gross S."/>
            <person name="Mandapat C."/>
            <person name="Jackson L."/>
            <person name="Mathew T."/>
            <person name="Pu L."/>
            <person name="Thornton R."/>
            <person name="Saada N."/>
            <person name="Wilczek-Boney K.B."/>
            <person name="Lee S."/>
            <person name="Kovar C."/>
            <person name="Wu Y."/>
            <person name="Scherer S.E."/>
            <person name="Worley K.C."/>
            <person name="Muzny D.M."/>
            <person name="Gibbs R."/>
        </authorList>
    </citation>
    <scope>NUCLEOTIDE SEQUENCE</scope>
    <source>
        <strain evidence="6">Brora</strain>
    </source>
</reference>
<sequence length="411" mass="44746">MGSQQQFCLRWNNHQTNMIGVFDNLLQSETLVDVTLACDGFSLKAHKVVLSACSPYFQSLFLDNPCKHPIVILKDVKFSDLRALIDFMYRGEVNVSQDQLSALLATAETLKVKGLAEVTSGMNDKDLEAATNSTQQSAILPQDENISSRSSPAPKRKRIRLRRRSGGGSAVSDTEDEVQEVVPLAQPVDLLEAKVEINENNYTSCSQASGEVPVPVPIPIPIPIQDQSAVGGSPAEPAQIDLSPITVNAESVFPSGSIIDIAKELASKANSTVTVIPTDARRTNPVISTIKSSGLPVSNVQPTTSTPLPSTSGTQQVMASGQDSSRSRRMVFSYGSGTKKLSRNGIRYRWNSERACMELSSWNEMDMQAAIDGIRNKTMTLTEAAIEFNVPRNTLWYRARRSGIDTNVKKA</sequence>
<dbReference type="InterPro" id="IPR011333">
    <property type="entry name" value="SKP1/BTB/POZ_sf"/>
</dbReference>
<keyword evidence="2" id="KW-0539">Nucleus</keyword>
<dbReference type="PANTHER" id="PTHR23110:SF109">
    <property type="entry name" value="FI07618P-RELATED"/>
    <property type="match status" value="1"/>
</dbReference>
<dbReference type="Proteomes" id="UP000014500">
    <property type="component" value="Unassembled WGS sequence"/>
</dbReference>
<dbReference type="PhylomeDB" id="T1JFA7"/>
<dbReference type="EnsemblMetazoa" id="SMAR012518-RA">
    <property type="protein sequence ID" value="SMAR012518-PA"/>
    <property type="gene ID" value="SMAR012518"/>
</dbReference>